<protein>
    <submittedName>
        <fullName evidence="2">Winged helix DNA-binding domain-containing protein</fullName>
    </submittedName>
</protein>
<feature type="compositionally biased region" description="Low complexity" evidence="1">
    <location>
        <begin position="1"/>
        <end position="11"/>
    </location>
</feature>
<evidence type="ECO:0000256" key="1">
    <source>
        <dbReference type="SAM" id="MobiDB-lite"/>
    </source>
</evidence>
<dbReference type="Proteomes" id="UP001500403">
    <property type="component" value="Unassembled WGS sequence"/>
</dbReference>
<name>A0ABP6JEG8_9ACTN</name>
<proteinExistence type="predicted"/>
<accession>A0ABP6JEG8</accession>
<dbReference type="PANTHER" id="PTHR38479">
    <property type="entry name" value="LMO0824 PROTEIN"/>
    <property type="match status" value="1"/>
</dbReference>
<dbReference type="InterPro" id="IPR009351">
    <property type="entry name" value="AlkZ-like"/>
</dbReference>
<sequence>MASQTQTQTQTQHRKQTGPAPAHRVLSIRALNRATLARQLLLRRTAMSAKDAVGHLVGLQAQNTRPPYFQLAARLDGFEPEELSGLMASREVARLVTLRSTLHTHTADDCLTLRPLVQAARERELGMFREGLAGVDLARLAAVTRELVEERPRTLKEIREALLREWPDAEPLAVGVAARCMLPLVQVTPRGLWGRSGRAALTTAEQWFGRASEPAPAPDATVLRYLAAFGPASVKDMQTWCGLTRLRAAFERLRPRLLAFRDEHGTELFDLPDAPRPEEDTPAPPRFLPEYDNLLLAHADRTRVVPVEYKSRVWTGNRGLPTFLVDGFVAGLWRLEEEPRGSAAVLTVEPFTTLTRAQRAALEREGEYVLATMTPATVRDVRFVALPAQGGAGGGEGRVGA</sequence>
<reference evidence="3" key="1">
    <citation type="journal article" date="2019" name="Int. J. Syst. Evol. Microbiol.">
        <title>The Global Catalogue of Microorganisms (GCM) 10K type strain sequencing project: providing services to taxonomists for standard genome sequencing and annotation.</title>
        <authorList>
            <consortium name="The Broad Institute Genomics Platform"/>
            <consortium name="The Broad Institute Genome Sequencing Center for Infectious Disease"/>
            <person name="Wu L."/>
            <person name="Ma J."/>
        </authorList>
    </citation>
    <scope>NUCLEOTIDE SEQUENCE [LARGE SCALE GENOMIC DNA]</scope>
    <source>
        <strain evidence="3">JCM 9088</strain>
    </source>
</reference>
<dbReference type="Pfam" id="PF06224">
    <property type="entry name" value="AlkZ-like"/>
    <property type="match status" value="1"/>
</dbReference>
<dbReference type="GO" id="GO:0003677">
    <property type="term" value="F:DNA binding"/>
    <property type="evidence" value="ECO:0007669"/>
    <property type="project" value="UniProtKB-KW"/>
</dbReference>
<organism evidence="2 3">
    <name type="scientific">Streptomyces enissocaesilis</name>
    <dbReference type="NCBI Taxonomy" id="332589"/>
    <lineage>
        <taxon>Bacteria</taxon>
        <taxon>Bacillati</taxon>
        <taxon>Actinomycetota</taxon>
        <taxon>Actinomycetes</taxon>
        <taxon>Kitasatosporales</taxon>
        <taxon>Streptomycetaceae</taxon>
        <taxon>Streptomyces</taxon>
        <taxon>Streptomyces rochei group</taxon>
    </lineage>
</organism>
<keyword evidence="2" id="KW-0238">DNA-binding</keyword>
<comment type="caution">
    <text evidence="2">The sequence shown here is derived from an EMBL/GenBank/DDBJ whole genome shotgun (WGS) entry which is preliminary data.</text>
</comment>
<dbReference type="PANTHER" id="PTHR38479:SF2">
    <property type="entry name" value="WINGED HELIX DNA-BINDING DOMAIN-CONTAINING PROTEIN"/>
    <property type="match status" value="1"/>
</dbReference>
<gene>
    <name evidence="2" type="ORF">GCM10010446_10450</name>
</gene>
<dbReference type="RefSeq" id="WP_344491339.1">
    <property type="nucleotide sequence ID" value="NZ_BAAAUD010000012.1"/>
</dbReference>
<feature type="region of interest" description="Disordered" evidence="1">
    <location>
        <begin position="1"/>
        <end position="23"/>
    </location>
</feature>
<dbReference type="EMBL" id="BAAAUD010000012">
    <property type="protein sequence ID" value="GAA2927838.1"/>
    <property type="molecule type" value="Genomic_DNA"/>
</dbReference>
<keyword evidence="3" id="KW-1185">Reference proteome</keyword>
<evidence type="ECO:0000313" key="2">
    <source>
        <dbReference type="EMBL" id="GAA2927838.1"/>
    </source>
</evidence>
<evidence type="ECO:0000313" key="3">
    <source>
        <dbReference type="Proteomes" id="UP001500403"/>
    </source>
</evidence>